<sequence>MCHTTRTSLHPKTSLPCFLCPMSFRIILFGIILPSPLLPLCLYLHYHNIQILILLLLLHLHYHTIQILQQELNVFLPLPLLPTFSLSSSSSHILFIFLPLPLLLLLLQRPQTLEIILLPLQFNCPLHLQLMIQREILPFHLFFFLLLLFYHNLSSHPSPHLHILHMYLPPHHILPAILRLQVRRLSFLPCLR</sequence>
<reference evidence="2" key="1">
    <citation type="submission" date="2021-05" db="EMBL/GenBank/DDBJ databases">
        <authorList>
            <person name="Alioto T."/>
            <person name="Alioto T."/>
            <person name="Gomez Garrido J."/>
        </authorList>
    </citation>
    <scope>NUCLEOTIDE SEQUENCE</scope>
</reference>
<feature type="transmembrane region" description="Helical" evidence="1">
    <location>
        <begin position="89"/>
        <end position="107"/>
    </location>
</feature>
<feature type="transmembrane region" description="Helical" evidence="1">
    <location>
        <begin position="51"/>
        <end position="69"/>
    </location>
</feature>
<evidence type="ECO:0000313" key="2">
    <source>
        <dbReference type="EMBL" id="CAG6668914.1"/>
    </source>
</evidence>
<organism evidence="2">
    <name type="scientific">Cacopsylla melanoneura</name>
    <dbReference type="NCBI Taxonomy" id="428564"/>
    <lineage>
        <taxon>Eukaryota</taxon>
        <taxon>Metazoa</taxon>
        <taxon>Ecdysozoa</taxon>
        <taxon>Arthropoda</taxon>
        <taxon>Hexapoda</taxon>
        <taxon>Insecta</taxon>
        <taxon>Pterygota</taxon>
        <taxon>Neoptera</taxon>
        <taxon>Paraneoptera</taxon>
        <taxon>Hemiptera</taxon>
        <taxon>Sternorrhyncha</taxon>
        <taxon>Psylloidea</taxon>
        <taxon>Psyllidae</taxon>
        <taxon>Psyllinae</taxon>
        <taxon>Cacopsylla</taxon>
    </lineage>
</organism>
<accession>A0A8D8WSP0</accession>
<feature type="transmembrane region" description="Helical" evidence="1">
    <location>
        <begin position="136"/>
        <end position="153"/>
    </location>
</feature>
<protein>
    <submittedName>
        <fullName evidence="2">Uncharacterized protein</fullName>
    </submittedName>
</protein>
<evidence type="ECO:0000256" key="1">
    <source>
        <dbReference type="SAM" id="Phobius"/>
    </source>
</evidence>
<keyword evidence="1" id="KW-0812">Transmembrane</keyword>
<keyword evidence="1" id="KW-1133">Transmembrane helix</keyword>
<dbReference type="AlphaFoldDB" id="A0A8D8WSP0"/>
<proteinExistence type="predicted"/>
<keyword evidence="1" id="KW-0472">Membrane</keyword>
<dbReference type="EMBL" id="HBUF01219842">
    <property type="protein sequence ID" value="CAG6668914.1"/>
    <property type="molecule type" value="Transcribed_RNA"/>
</dbReference>
<feature type="transmembrane region" description="Helical" evidence="1">
    <location>
        <begin position="22"/>
        <end position="44"/>
    </location>
</feature>
<name>A0A8D8WSP0_9HEMI</name>